<dbReference type="PANTHER" id="PTHR26454:SF18">
    <property type="entry name" value="OLFACTORY RECEPTOR 6C76"/>
    <property type="match status" value="1"/>
</dbReference>
<dbReference type="PANTHER" id="PTHR26454">
    <property type="entry name" value="OLFACTORY RECEPTOR"/>
    <property type="match status" value="1"/>
</dbReference>
<evidence type="ECO:0000256" key="7">
    <source>
        <dbReference type="ARBA" id="ARBA00023136"/>
    </source>
</evidence>
<dbReference type="InterPro" id="IPR000725">
    <property type="entry name" value="Olfact_rcpt"/>
</dbReference>
<evidence type="ECO:0000256" key="8">
    <source>
        <dbReference type="ARBA" id="ARBA00023170"/>
    </source>
</evidence>
<feature type="transmembrane region" description="Helical" evidence="11">
    <location>
        <begin position="140"/>
        <end position="162"/>
    </location>
</feature>
<dbReference type="PROSITE" id="PS50262">
    <property type="entry name" value="G_PROTEIN_RECEP_F1_2"/>
    <property type="match status" value="1"/>
</dbReference>
<feature type="transmembrane region" description="Helical" evidence="11">
    <location>
        <begin position="25"/>
        <end position="48"/>
    </location>
</feature>
<dbReference type="Gene3D" id="1.20.1070.10">
    <property type="entry name" value="Rhodopsin 7-helix transmembrane proteins"/>
    <property type="match status" value="1"/>
</dbReference>
<feature type="transmembrane region" description="Helical" evidence="11">
    <location>
        <begin position="200"/>
        <end position="226"/>
    </location>
</feature>
<keyword evidence="14" id="KW-1185">Reference proteome</keyword>
<evidence type="ECO:0000256" key="10">
    <source>
        <dbReference type="RuleBase" id="RU000688"/>
    </source>
</evidence>
<keyword evidence="8 10" id="KW-0675">Receptor</keyword>
<keyword evidence="4 11" id="KW-0552">Olfaction</keyword>
<dbReference type="PRINTS" id="PR00245">
    <property type="entry name" value="OLFACTORYR"/>
</dbReference>
<reference evidence="13" key="1">
    <citation type="submission" date="2023-05" db="EMBL/GenBank/DDBJ databases">
        <authorList>
            <person name="Stuckert A."/>
        </authorList>
    </citation>
    <scope>NUCLEOTIDE SEQUENCE</scope>
</reference>
<evidence type="ECO:0000313" key="14">
    <source>
        <dbReference type="Proteomes" id="UP001162483"/>
    </source>
</evidence>
<keyword evidence="7 11" id="KW-0472">Membrane</keyword>
<feature type="domain" description="G-protein coupled receptors family 1 profile" evidence="12">
    <location>
        <begin position="41"/>
        <end position="290"/>
    </location>
</feature>
<evidence type="ECO:0000256" key="4">
    <source>
        <dbReference type="ARBA" id="ARBA00022725"/>
    </source>
</evidence>
<evidence type="ECO:0000256" key="11">
    <source>
        <dbReference type="RuleBase" id="RU363047"/>
    </source>
</evidence>
<comment type="subcellular location">
    <subcellularLocation>
        <location evidence="1 11">Cell membrane</location>
        <topology evidence="1 11">Multi-pass membrane protein</topology>
    </subcellularLocation>
</comment>
<keyword evidence="5 11" id="KW-1133">Transmembrane helix</keyword>
<proteinExistence type="inferred from homology"/>
<keyword evidence="2 11" id="KW-1003">Cell membrane</keyword>
<sequence length="319" mass="35386">MDGGNVTLVTEFILLGIPLTYDFQVLLFVILSICYAITLVGNATIIVVSLSDAQLHTPMYFFLSNLAFLDISFTSAIVPKVLFNLISGSKAISYYGCLAQSYIYFLLGTTEFLLLAMMSFDRYVAICHPLRYGTIMKPKLCLKMIFCSWLGGFMDTIAQTILTFRLPFCGSNVINHYFCDVAPLLKLACGDTHIISMLDFILASSLVLGSLFFSLVSYGCIISAIVKISSAFGRRKTFSTCASHLTVVFIVYGSCIFMCVRPSKNSKVDSTKIVALLNSIVTPLLNPFIYSFRNKIFKEALKRTIIIKPTSRAKSFKPS</sequence>
<evidence type="ECO:0000256" key="1">
    <source>
        <dbReference type="ARBA" id="ARBA00004651"/>
    </source>
</evidence>
<dbReference type="PROSITE" id="PS00237">
    <property type="entry name" value="G_PROTEIN_RECEP_F1_1"/>
    <property type="match status" value="1"/>
</dbReference>
<evidence type="ECO:0000313" key="13">
    <source>
        <dbReference type="EMBL" id="CAI9624967.1"/>
    </source>
</evidence>
<dbReference type="InterPro" id="IPR017452">
    <property type="entry name" value="GPCR_Rhodpsn_7TM"/>
</dbReference>
<organism evidence="13 14">
    <name type="scientific">Staurois parvus</name>
    <dbReference type="NCBI Taxonomy" id="386267"/>
    <lineage>
        <taxon>Eukaryota</taxon>
        <taxon>Metazoa</taxon>
        <taxon>Chordata</taxon>
        <taxon>Craniata</taxon>
        <taxon>Vertebrata</taxon>
        <taxon>Euteleostomi</taxon>
        <taxon>Amphibia</taxon>
        <taxon>Batrachia</taxon>
        <taxon>Anura</taxon>
        <taxon>Neobatrachia</taxon>
        <taxon>Ranoidea</taxon>
        <taxon>Ranidae</taxon>
        <taxon>Staurois</taxon>
    </lineage>
</organism>
<keyword evidence="11" id="KW-0716">Sensory transduction</keyword>
<keyword evidence="9 10" id="KW-0807">Transducer</keyword>
<protein>
    <recommendedName>
        <fullName evidence="11">Olfactory receptor</fullName>
    </recommendedName>
</protein>
<evidence type="ECO:0000256" key="6">
    <source>
        <dbReference type="ARBA" id="ARBA00023040"/>
    </source>
</evidence>
<dbReference type="EMBL" id="CATNWA010022065">
    <property type="protein sequence ID" value="CAI9624967.1"/>
    <property type="molecule type" value="Genomic_DNA"/>
</dbReference>
<keyword evidence="6 10" id="KW-0297">G-protein coupled receptor</keyword>
<evidence type="ECO:0000256" key="3">
    <source>
        <dbReference type="ARBA" id="ARBA00022692"/>
    </source>
</evidence>
<dbReference type="CDD" id="cd15912">
    <property type="entry name" value="7tmA_OR6C-like"/>
    <property type="match status" value="1"/>
</dbReference>
<dbReference type="InterPro" id="IPR000276">
    <property type="entry name" value="GPCR_Rhodpsn"/>
</dbReference>
<feature type="transmembrane region" description="Helical" evidence="11">
    <location>
        <begin position="102"/>
        <end position="120"/>
    </location>
</feature>
<comment type="similarity">
    <text evidence="10">Belongs to the G-protein coupled receptor 1 family.</text>
</comment>
<keyword evidence="3 10" id="KW-0812">Transmembrane</keyword>
<dbReference type="Pfam" id="PF13853">
    <property type="entry name" value="7tm_4"/>
    <property type="match status" value="1"/>
</dbReference>
<feature type="transmembrane region" description="Helical" evidence="11">
    <location>
        <begin position="60"/>
        <end position="82"/>
    </location>
</feature>
<evidence type="ECO:0000256" key="9">
    <source>
        <dbReference type="ARBA" id="ARBA00023224"/>
    </source>
</evidence>
<dbReference type="Proteomes" id="UP001162483">
    <property type="component" value="Unassembled WGS sequence"/>
</dbReference>
<dbReference type="PRINTS" id="PR00237">
    <property type="entry name" value="GPCRRHODOPSN"/>
</dbReference>
<comment type="caution">
    <text evidence="13">The sequence shown here is derived from an EMBL/GenBank/DDBJ whole genome shotgun (WGS) entry which is preliminary data.</text>
</comment>
<gene>
    <name evidence="13" type="ORF">SPARVUS_LOCUS16792057</name>
</gene>
<evidence type="ECO:0000256" key="5">
    <source>
        <dbReference type="ARBA" id="ARBA00022989"/>
    </source>
</evidence>
<accession>A0ABN9HWQ1</accession>
<dbReference type="SUPFAM" id="SSF81321">
    <property type="entry name" value="Family A G protein-coupled receptor-like"/>
    <property type="match status" value="1"/>
</dbReference>
<evidence type="ECO:0000259" key="12">
    <source>
        <dbReference type="PROSITE" id="PS50262"/>
    </source>
</evidence>
<evidence type="ECO:0000256" key="2">
    <source>
        <dbReference type="ARBA" id="ARBA00022475"/>
    </source>
</evidence>
<feature type="transmembrane region" description="Helical" evidence="11">
    <location>
        <begin position="273"/>
        <end position="292"/>
    </location>
</feature>
<dbReference type="InterPro" id="IPR047132">
    <property type="entry name" value="Olfact_rcpt_6C-like"/>
</dbReference>
<feature type="transmembrane region" description="Helical" evidence="11">
    <location>
        <begin position="238"/>
        <end position="261"/>
    </location>
</feature>
<name>A0ABN9HWQ1_9NEOB</name>